<dbReference type="InterPro" id="IPR039171">
    <property type="entry name" value="Cwc2/Slt11"/>
</dbReference>
<evidence type="ECO:0000256" key="1">
    <source>
        <dbReference type="ARBA" id="ARBA00004123"/>
    </source>
</evidence>
<evidence type="ECO:0000256" key="5">
    <source>
        <dbReference type="ARBA" id="ARBA00022728"/>
    </source>
</evidence>
<dbReference type="GO" id="GO:0006397">
    <property type="term" value="P:mRNA processing"/>
    <property type="evidence" value="ECO:0007669"/>
    <property type="project" value="UniProtKB-KW"/>
</dbReference>
<evidence type="ECO:0000256" key="11">
    <source>
        <dbReference type="SAM" id="MobiDB-lite"/>
    </source>
</evidence>
<keyword evidence="14" id="KW-1185">Reference proteome</keyword>
<feature type="compositionally biased region" description="Basic and acidic residues" evidence="11">
    <location>
        <begin position="149"/>
        <end position="159"/>
    </location>
</feature>
<dbReference type="OrthoDB" id="10259600at2759"/>
<accession>A0A8J5R268</accession>
<evidence type="ECO:0000256" key="4">
    <source>
        <dbReference type="ARBA" id="ARBA00022664"/>
    </source>
</evidence>
<evidence type="ECO:0000256" key="7">
    <source>
        <dbReference type="ARBA" id="ARBA00023187"/>
    </source>
</evidence>
<dbReference type="InterPro" id="IPR034356">
    <property type="entry name" value="Slt11_RRM"/>
</dbReference>
<feature type="compositionally biased region" description="Basic and acidic residues" evidence="11">
    <location>
        <begin position="306"/>
        <end position="319"/>
    </location>
</feature>
<feature type="domain" description="STL11/RBM22-like N-terminal" evidence="12">
    <location>
        <begin position="8"/>
        <end position="114"/>
    </location>
</feature>
<comment type="similarity">
    <text evidence="2">Belongs to the SLT11 family.</text>
</comment>
<keyword evidence="5" id="KW-0747">Spliceosome</keyword>
<gene>
    <name evidence="13" type="ORF">J8A68_001657</name>
</gene>
<keyword evidence="7" id="KW-0508">mRNA splicing</keyword>
<evidence type="ECO:0000256" key="9">
    <source>
        <dbReference type="ARBA" id="ARBA00025609"/>
    </source>
</evidence>
<keyword evidence="4" id="KW-0507">mRNA processing</keyword>
<dbReference type="InterPro" id="IPR048995">
    <property type="entry name" value="STL11/RBM22-like_N"/>
</dbReference>
<dbReference type="GO" id="GO:0036002">
    <property type="term" value="F:pre-mRNA binding"/>
    <property type="evidence" value="ECO:0007669"/>
    <property type="project" value="TreeGrafter"/>
</dbReference>
<dbReference type="GO" id="GO:0071007">
    <property type="term" value="C:U2-type catalytic step 2 spliceosome"/>
    <property type="evidence" value="ECO:0007669"/>
    <property type="project" value="TreeGrafter"/>
</dbReference>
<organism evidence="13 14">
    <name type="scientific">[Candida] subhashii</name>
    <dbReference type="NCBI Taxonomy" id="561895"/>
    <lineage>
        <taxon>Eukaryota</taxon>
        <taxon>Fungi</taxon>
        <taxon>Dikarya</taxon>
        <taxon>Ascomycota</taxon>
        <taxon>Saccharomycotina</taxon>
        <taxon>Pichiomycetes</taxon>
        <taxon>Debaryomycetaceae</taxon>
        <taxon>Spathaspora</taxon>
    </lineage>
</organism>
<dbReference type="Proteomes" id="UP000694255">
    <property type="component" value="Unassembled WGS sequence"/>
</dbReference>
<dbReference type="EMBL" id="JAGSYN010000063">
    <property type="protein sequence ID" value="KAG7664840.1"/>
    <property type="molecule type" value="Genomic_DNA"/>
</dbReference>
<dbReference type="GO" id="GO:0017070">
    <property type="term" value="F:U6 snRNA binding"/>
    <property type="evidence" value="ECO:0007669"/>
    <property type="project" value="TreeGrafter"/>
</dbReference>
<evidence type="ECO:0000256" key="6">
    <source>
        <dbReference type="ARBA" id="ARBA00022884"/>
    </source>
</evidence>
<feature type="compositionally biased region" description="Low complexity" evidence="11">
    <location>
        <begin position="327"/>
        <end position="340"/>
    </location>
</feature>
<keyword evidence="6" id="KW-0694">RNA-binding</keyword>
<feature type="compositionally biased region" description="Polar residues" evidence="11">
    <location>
        <begin position="356"/>
        <end position="366"/>
    </location>
</feature>
<evidence type="ECO:0000256" key="8">
    <source>
        <dbReference type="ARBA" id="ARBA00023242"/>
    </source>
</evidence>
<dbReference type="AlphaFoldDB" id="A0A8J5R268"/>
<dbReference type="Pfam" id="PF21369">
    <property type="entry name" value="STL11_N"/>
    <property type="match status" value="1"/>
</dbReference>
<dbReference type="GeneID" id="73468458"/>
<name>A0A8J5R268_9ASCO</name>
<dbReference type="GO" id="GO:0008380">
    <property type="term" value="P:RNA splicing"/>
    <property type="evidence" value="ECO:0007669"/>
    <property type="project" value="UniProtKB-KW"/>
</dbReference>
<evidence type="ECO:0000256" key="10">
    <source>
        <dbReference type="SAM" id="Coils"/>
    </source>
</evidence>
<feature type="coiled-coil region" evidence="10">
    <location>
        <begin position="112"/>
        <end position="146"/>
    </location>
</feature>
<dbReference type="PANTHER" id="PTHR14089">
    <property type="entry name" value="PRE-MRNA-SPLICING FACTOR RBM22"/>
    <property type="match status" value="1"/>
</dbReference>
<evidence type="ECO:0000259" key="12">
    <source>
        <dbReference type="Pfam" id="PF21369"/>
    </source>
</evidence>
<reference evidence="13 14" key="1">
    <citation type="journal article" date="2021" name="DNA Res.">
        <title>Genome analysis of Candida subhashii reveals its hybrid nature and dual mitochondrial genome conformations.</title>
        <authorList>
            <person name="Mixao V."/>
            <person name="Hegedusova E."/>
            <person name="Saus E."/>
            <person name="Pryszcz L.P."/>
            <person name="Cillingova A."/>
            <person name="Nosek J."/>
            <person name="Gabaldon T."/>
        </authorList>
    </citation>
    <scope>NUCLEOTIDE SEQUENCE [LARGE SCALE GENOMIC DNA]</scope>
    <source>
        <strain evidence="13 14">CBS 10753</strain>
    </source>
</reference>
<evidence type="ECO:0000256" key="2">
    <source>
        <dbReference type="ARBA" id="ARBA00007781"/>
    </source>
</evidence>
<dbReference type="RefSeq" id="XP_049265072.1">
    <property type="nucleotide sequence ID" value="XM_049405333.1"/>
</dbReference>
<comment type="function">
    <text evidence="9">Involved in pre-mRNA splicing. Facilitates the cooperative formation of U2/U6 helix II in association with stem II in the spliceosome. Binds to RNA.</text>
</comment>
<comment type="caution">
    <text evidence="13">The sequence shown here is derived from an EMBL/GenBank/DDBJ whole genome shotgun (WGS) entry which is preliminary data.</text>
</comment>
<evidence type="ECO:0000256" key="3">
    <source>
        <dbReference type="ARBA" id="ARBA00019060"/>
    </source>
</evidence>
<feature type="compositionally biased region" description="Polar residues" evidence="11">
    <location>
        <begin position="160"/>
        <end position="172"/>
    </location>
</feature>
<dbReference type="CDD" id="cd12265">
    <property type="entry name" value="RRM_SLT11"/>
    <property type="match status" value="1"/>
</dbReference>
<dbReference type="GO" id="GO:0000974">
    <property type="term" value="C:Prp19 complex"/>
    <property type="evidence" value="ECO:0007669"/>
    <property type="project" value="TreeGrafter"/>
</dbReference>
<evidence type="ECO:0000313" key="13">
    <source>
        <dbReference type="EMBL" id="KAG7664840.1"/>
    </source>
</evidence>
<feature type="region of interest" description="Disordered" evidence="11">
    <location>
        <begin position="149"/>
        <end position="172"/>
    </location>
</feature>
<keyword evidence="10" id="KW-0175">Coiled coil</keyword>
<dbReference type="GO" id="GO:0071006">
    <property type="term" value="C:U2-type catalytic step 1 spliceosome"/>
    <property type="evidence" value="ECO:0007669"/>
    <property type="project" value="TreeGrafter"/>
</dbReference>
<proteinExistence type="inferred from homology"/>
<protein>
    <recommendedName>
        <fullName evidence="3">Pre-mRNA-splicing factor SLT11</fullName>
    </recommendedName>
</protein>
<keyword evidence="8" id="KW-0539">Nucleus</keyword>
<sequence>MSTNETFSICNRCLGPDKHLRMMKQDNGAECKQCTRPFTLYRWGNRSAANKLTKTTICITCARAKNCCQACLLDINYGIPTDIRDTALKLAGIEPMSMIKDSANREVKAIMADKLEKSFGKQDERNKAAEEEKDKARKILQKLAERLSGGDDSIPRIESSDPNNTGEASSSSINVSKLTKKLPFGNSLDPTTYPEITSFFIFGFSENLPQYIISKYCSEYGKLKSIIINHDCKCGFIVFEKREAAENFAKSINDNGLNKNKKTAGLLVLEGIPMRICFGKQKPLGKSKSDYKHVSLVVGKVMKQLADKDRHSDKTENKTITKKNPKQQQQQQLDNSAKPSNKNKKEKKVASNNNNQYQSLQADFEI</sequence>
<dbReference type="PANTHER" id="PTHR14089:SF6">
    <property type="entry name" value="PRE-MRNA-SPLICING FACTOR RBM22"/>
    <property type="match status" value="1"/>
</dbReference>
<comment type="subcellular location">
    <subcellularLocation>
        <location evidence="1">Nucleus</location>
    </subcellularLocation>
</comment>
<feature type="region of interest" description="Disordered" evidence="11">
    <location>
        <begin position="306"/>
        <end position="366"/>
    </location>
</feature>
<evidence type="ECO:0000313" key="14">
    <source>
        <dbReference type="Proteomes" id="UP000694255"/>
    </source>
</evidence>